<dbReference type="PROSITE" id="PS51898">
    <property type="entry name" value="TYR_RECOMBINASE"/>
    <property type="match status" value="1"/>
</dbReference>
<dbReference type="InterPro" id="IPR038488">
    <property type="entry name" value="Integrase_DNA-bd_sf"/>
</dbReference>
<evidence type="ECO:0000313" key="9">
    <source>
        <dbReference type="Proteomes" id="UP000293483"/>
    </source>
</evidence>
<dbReference type="Pfam" id="PF00589">
    <property type="entry name" value="Phage_integrase"/>
    <property type="match status" value="1"/>
</dbReference>
<dbReference type="PANTHER" id="PTHR30629">
    <property type="entry name" value="PROPHAGE INTEGRASE"/>
    <property type="match status" value="1"/>
</dbReference>
<evidence type="ECO:0000256" key="2">
    <source>
        <dbReference type="ARBA" id="ARBA00022908"/>
    </source>
</evidence>
<reference evidence="8 9" key="1">
    <citation type="submission" date="2019-02" db="EMBL/GenBank/DDBJ databases">
        <title>The Batch Genome Submission of Acinetobacter spp. strains.</title>
        <authorList>
            <person name="Qin J."/>
            <person name="Hu Y."/>
            <person name="Ye H."/>
            <person name="Wei L."/>
            <person name="Feng Y."/>
            <person name="Zong Z."/>
        </authorList>
    </citation>
    <scope>NUCLEOTIDE SEQUENCE [LARGE SCALE GENOMIC DNA]</scope>
    <source>
        <strain evidence="8 9">WCHABo060081</strain>
    </source>
</reference>
<dbReference type="InterPro" id="IPR002104">
    <property type="entry name" value="Integrase_catalytic"/>
</dbReference>
<dbReference type="GO" id="GO:0015074">
    <property type="term" value="P:DNA integration"/>
    <property type="evidence" value="ECO:0007669"/>
    <property type="project" value="UniProtKB-KW"/>
</dbReference>
<sequence>MKINKQFVDELEFPNIGQKIYRDCEITGFCVRVTPNSKTYIVDKKYNNKLHRVVIGSSNNISAAGARKKAQIVLAQIYSGEFVSKSKNNDAFNPLEITVGAALDIYLNKNAFKPKTVRQYNKYIDLYLQGWRERKIFDISKDELLNKFLDTSEVSPSSANGAISLIGTLWKYMHVLYSTDDKPIMKSNPVDIIAVTVGWNKIAARERHLSQNVIFKYYQAVIGYFDELNLEDTARSNTHRDIILFVMYTGCRRVEACSLRWENVDLENGCVTFDDTKNGKRHLLPLGDHLISVLKSRFLLKENDWVFPATKLPTAWNIHATTIDRTLKRIGEEVGFYVSTHDFRRTFATLCNLLRFNIYVTKRLLNHTAKPRVDVTGGYVQIPMEELRFSMNMIEAVYQQKIDCFNYENVWNQRLQELKKAG</sequence>
<dbReference type="InterPro" id="IPR013762">
    <property type="entry name" value="Integrase-like_cat_sf"/>
</dbReference>
<proteinExistence type="inferred from homology"/>
<dbReference type="GO" id="GO:0003677">
    <property type="term" value="F:DNA binding"/>
    <property type="evidence" value="ECO:0007669"/>
    <property type="project" value="UniProtKB-UniRule"/>
</dbReference>
<evidence type="ECO:0000256" key="4">
    <source>
        <dbReference type="ARBA" id="ARBA00023172"/>
    </source>
</evidence>
<dbReference type="RefSeq" id="WP_130145866.1">
    <property type="nucleotide sequence ID" value="NZ_SGSU01000009.1"/>
</dbReference>
<dbReference type="EMBL" id="SGSU01000009">
    <property type="protein sequence ID" value="RZG66945.1"/>
    <property type="molecule type" value="Genomic_DNA"/>
</dbReference>
<evidence type="ECO:0000256" key="5">
    <source>
        <dbReference type="PROSITE-ProRule" id="PRU01248"/>
    </source>
</evidence>
<dbReference type="PROSITE" id="PS51900">
    <property type="entry name" value="CB"/>
    <property type="match status" value="1"/>
</dbReference>
<name>A0A4Q7AXS7_9GAMM</name>
<comment type="similarity">
    <text evidence="1">Belongs to the 'phage' integrase family.</text>
</comment>
<dbReference type="AlphaFoldDB" id="A0A4Q7AXS7"/>
<feature type="domain" description="Core-binding (CB)" evidence="7">
    <location>
        <begin position="97"/>
        <end position="174"/>
    </location>
</feature>
<organism evidence="8 9">
    <name type="scientific">Acinetobacter bouvetii</name>
    <dbReference type="NCBI Taxonomy" id="202951"/>
    <lineage>
        <taxon>Bacteria</taxon>
        <taxon>Pseudomonadati</taxon>
        <taxon>Pseudomonadota</taxon>
        <taxon>Gammaproteobacteria</taxon>
        <taxon>Moraxellales</taxon>
        <taxon>Moraxellaceae</taxon>
        <taxon>Acinetobacter</taxon>
    </lineage>
</organism>
<gene>
    <name evidence="8" type="ORF">EXE25_09105</name>
</gene>
<dbReference type="InterPro" id="IPR050808">
    <property type="entry name" value="Phage_Integrase"/>
</dbReference>
<evidence type="ECO:0000259" key="7">
    <source>
        <dbReference type="PROSITE" id="PS51900"/>
    </source>
</evidence>
<dbReference type="InterPro" id="IPR011010">
    <property type="entry name" value="DNA_brk_join_enz"/>
</dbReference>
<evidence type="ECO:0000313" key="8">
    <source>
        <dbReference type="EMBL" id="RZG66945.1"/>
    </source>
</evidence>
<dbReference type="Gene3D" id="3.30.160.390">
    <property type="entry name" value="Integrase, DNA-binding domain"/>
    <property type="match status" value="1"/>
</dbReference>
<evidence type="ECO:0000259" key="6">
    <source>
        <dbReference type="PROSITE" id="PS51898"/>
    </source>
</evidence>
<dbReference type="Proteomes" id="UP000293483">
    <property type="component" value="Unassembled WGS sequence"/>
</dbReference>
<evidence type="ECO:0000256" key="3">
    <source>
        <dbReference type="ARBA" id="ARBA00023125"/>
    </source>
</evidence>
<accession>A0A4Q7AXS7</accession>
<evidence type="ECO:0000256" key="1">
    <source>
        <dbReference type="ARBA" id="ARBA00008857"/>
    </source>
</evidence>
<keyword evidence="4" id="KW-0233">DNA recombination</keyword>
<dbReference type="SUPFAM" id="SSF56349">
    <property type="entry name" value="DNA breaking-rejoining enzymes"/>
    <property type="match status" value="1"/>
</dbReference>
<keyword evidence="2" id="KW-0229">DNA integration</keyword>
<protein>
    <submittedName>
        <fullName evidence="8">Integrase</fullName>
    </submittedName>
</protein>
<feature type="domain" description="Tyr recombinase" evidence="6">
    <location>
        <begin position="208"/>
        <end position="392"/>
    </location>
</feature>
<keyword evidence="3 5" id="KW-0238">DNA-binding</keyword>
<dbReference type="Gene3D" id="1.10.443.10">
    <property type="entry name" value="Intergrase catalytic core"/>
    <property type="match status" value="1"/>
</dbReference>
<dbReference type="PANTHER" id="PTHR30629:SF2">
    <property type="entry name" value="PROPHAGE INTEGRASE INTS-RELATED"/>
    <property type="match status" value="1"/>
</dbReference>
<dbReference type="GO" id="GO:0006310">
    <property type="term" value="P:DNA recombination"/>
    <property type="evidence" value="ECO:0007669"/>
    <property type="project" value="UniProtKB-KW"/>
</dbReference>
<comment type="caution">
    <text evidence="8">The sequence shown here is derived from an EMBL/GenBank/DDBJ whole genome shotgun (WGS) entry which is preliminary data.</text>
</comment>
<dbReference type="InterPro" id="IPR044068">
    <property type="entry name" value="CB"/>
</dbReference>